<dbReference type="PANTHER" id="PTHR30026:SF20">
    <property type="entry name" value="OUTER MEMBRANE PROTEIN TOLC"/>
    <property type="match status" value="1"/>
</dbReference>
<dbReference type="AlphaFoldDB" id="A0A2K8UCQ1"/>
<gene>
    <name evidence="9" type="ORF">THSYN_21580</name>
</gene>
<dbReference type="InterPro" id="IPR010130">
    <property type="entry name" value="T1SS_OMP_TolC"/>
</dbReference>
<evidence type="ECO:0000256" key="1">
    <source>
        <dbReference type="ARBA" id="ARBA00004442"/>
    </source>
</evidence>
<dbReference type="InterPro" id="IPR003423">
    <property type="entry name" value="OMP_efflux"/>
</dbReference>
<evidence type="ECO:0000313" key="9">
    <source>
        <dbReference type="EMBL" id="AUB83277.1"/>
    </source>
</evidence>
<dbReference type="EMBL" id="CP020370">
    <property type="protein sequence ID" value="AUB83277.1"/>
    <property type="molecule type" value="Genomic_DNA"/>
</dbReference>
<dbReference type="Gene3D" id="1.20.1600.10">
    <property type="entry name" value="Outer membrane efflux proteins (OEP)"/>
    <property type="match status" value="1"/>
</dbReference>
<dbReference type="KEGG" id="tsy:THSYN_21580"/>
<dbReference type="Proteomes" id="UP000232638">
    <property type="component" value="Chromosome"/>
</dbReference>
<evidence type="ECO:0000256" key="6">
    <source>
        <dbReference type="ARBA" id="ARBA00023136"/>
    </source>
</evidence>
<dbReference type="GO" id="GO:0009279">
    <property type="term" value="C:cell outer membrane"/>
    <property type="evidence" value="ECO:0007669"/>
    <property type="project" value="UniProtKB-SubCell"/>
</dbReference>
<evidence type="ECO:0000313" key="10">
    <source>
        <dbReference type="Proteomes" id="UP000232638"/>
    </source>
</evidence>
<keyword evidence="3" id="KW-0813">Transport</keyword>
<sequence length="457" mass="50020">MRKPLPSLIAALVVTPALLAPCLPRADDLIQIYDLAVQSDPLLREAEQKLFATKEVRPQAIAPMLPNVGLTGKANYNDFSSNGRSNVGGNVVSFSQNDRFSTQTGQALVKQSVYNRAHWMTLRQTDTVIAQAEALYRNAQIDLMVRTTEAYFNVLTAADAVTVGEANLRADERQLEQSKQRFDVGLVAITDVNNSQAAYDLSRANLINYQTALDNAWEALRVIVGPIRIPLARLGDKLPLAPPQPNEVSVWADSAQRNNFSIIAASDAAASAKTNIEIQKSGFYPQLDLQAGYDVVRSGAEIGSNTDTGFVGLTLTVPIYQGGAVASRTRQAGYNFRAAQDQLDQTRRKVDQQVKDAFRGIQSSIEAVKARQAAVLSTRSNLESTQAGLEVGTRTQVDVLTAQRQYFQAEFEYLTSRYKYIINGVKLHQATSTLTREVLAKGNAWLNPAEKVAPPAY</sequence>
<dbReference type="GO" id="GO:0015562">
    <property type="term" value="F:efflux transmembrane transporter activity"/>
    <property type="evidence" value="ECO:0007669"/>
    <property type="project" value="InterPro"/>
</dbReference>
<reference evidence="9 10" key="1">
    <citation type="submission" date="2017-03" db="EMBL/GenBank/DDBJ databases">
        <title>Complete genome sequence of Candidatus 'Thiodictyon syntrophicum' sp. nov. strain Cad16T, a photolithoautotroph purple sulfur bacterium isolated from an alpine meromictic lake.</title>
        <authorList>
            <person name="Luedin S.M."/>
            <person name="Pothier J.F."/>
            <person name="Danza F."/>
            <person name="Storelli N."/>
            <person name="Wittwer M."/>
            <person name="Tonolla M."/>
        </authorList>
    </citation>
    <scope>NUCLEOTIDE SEQUENCE [LARGE SCALE GENOMIC DNA]</scope>
    <source>
        <strain evidence="9 10">Cad16T</strain>
    </source>
</reference>
<dbReference type="GO" id="GO:0015288">
    <property type="term" value="F:porin activity"/>
    <property type="evidence" value="ECO:0007669"/>
    <property type="project" value="TreeGrafter"/>
</dbReference>
<evidence type="ECO:0000256" key="7">
    <source>
        <dbReference type="ARBA" id="ARBA00023237"/>
    </source>
</evidence>
<dbReference type="OrthoDB" id="9813458at2"/>
<evidence type="ECO:0000256" key="8">
    <source>
        <dbReference type="SAM" id="SignalP"/>
    </source>
</evidence>
<dbReference type="SUPFAM" id="SSF56954">
    <property type="entry name" value="Outer membrane efflux proteins (OEP)"/>
    <property type="match status" value="1"/>
</dbReference>
<dbReference type="PANTHER" id="PTHR30026">
    <property type="entry name" value="OUTER MEMBRANE PROTEIN TOLC"/>
    <property type="match status" value="1"/>
</dbReference>
<comment type="subcellular location">
    <subcellularLocation>
        <location evidence="1">Cell outer membrane</location>
    </subcellularLocation>
</comment>
<protein>
    <submittedName>
        <fullName evidence="9">Type I secretion protein TolC</fullName>
    </submittedName>
</protein>
<feature type="signal peptide" evidence="8">
    <location>
        <begin position="1"/>
        <end position="26"/>
    </location>
</feature>
<keyword evidence="4" id="KW-1134">Transmembrane beta strand</keyword>
<comment type="similarity">
    <text evidence="2">Belongs to the outer membrane factor (OMF) (TC 1.B.17) family.</text>
</comment>
<keyword evidence="5" id="KW-0812">Transmembrane</keyword>
<accession>A0A2K8UCQ1</accession>
<keyword evidence="8" id="KW-0732">Signal</keyword>
<dbReference type="InterPro" id="IPR051906">
    <property type="entry name" value="TolC-like"/>
</dbReference>
<dbReference type="GO" id="GO:1990281">
    <property type="term" value="C:efflux pump complex"/>
    <property type="evidence" value="ECO:0007669"/>
    <property type="project" value="TreeGrafter"/>
</dbReference>
<dbReference type="NCBIfam" id="TIGR01844">
    <property type="entry name" value="type_I_sec_TolC"/>
    <property type="match status" value="1"/>
</dbReference>
<keyword evidence="7" id="KW-0998">Cell outer membrane</keyword>
<dbReference type="Pfam" id="PF02321">
    <property type="entry name" value="OEP"/>
    <property type="match status" value="2"/>
</dbReference>
<evidence type="ECO:0000256" key="5">
    <source>
        <dbReference type="ARBA" id="ARBA00022692"/>
    </source>
</evidence>
<evidence type="ECO:0000256" key="4">
    <source>
        <dbReference type="ARBA" id="ARBA00022452"/>
    </source>
</evidence>
<dbReference type="RefSeq" id="WP_100920967.1">
    <property type="nucleotide sequence ID" value="NZ_CP020370.1"/>
</dbReference>
<keyword evidence="10" id="KW-1185">Reference proteome</keyword>
<evidence type="ECO:0000256" key="2">
    <source>
        <dbReference type="ARBA" id="ARBA00007613"/>
    </source>
</evidence>
<feature type="chain" id="PRO_5014784831" evidence="8">
    <location>
        <begin position="27"/>
        <end position="457"/>
    </location>
</feature>
<evidence type="ECO:0000256" key="3">
    <source>
        <dbReference type="ARBA" id="ARBA00022448"/>
    </source>
</evidence>
<organism evidence="9 10">
    <name type="scientific">Candidatus Thiodictyon syntrophicum</name>
    <dbReference type="NCBI Taxonomy" id="1166950"/>
    <lineage>
        <taxon>Bacteria</taxon>
        <taxon>Pseudomonadati</taxon>
        <taxon>Pseudomonadota</taxon>
        <taxon>Gammaproteobacteria</taxon>
        <taxon>Chromatiales</taxon>
        <taxon>Chromatiaceae</taxon>
        <taxon>Thiodictyon</taxon>
    </lineage>
</organism>
<proteinExistence type="inferred from homology"/>
<name>A0A2K8UCQ1_9GAMM</name>
<keyword evidence="6" id="KW-0472">Membrane</keyword>